<comment type="subcellular location">
    <subcellularLocation>
        <location evidence="1">Fimbrium</location>
    </subcellularLocation>
</comment>
<dbReference type="InterPro" id="IPR036465">
    <property type="entry name" value="vWFA_dom_sf"/>
</dbReference>
<evidence type="ECO:0000256" key="4">
    <source>
        <dbReference type="ARBA" id="ARBA00022723"/>
    </source>
</evidence>
<feature type="domain" description="PilY1 beta-propeller" evidence="7">
    <location>
        <begin position="711"/>
        <end position="1064"/>
    </location>
</feature>
<keyword evidence="6" id="KW-0281">Fimbrium</keyword>
<protein>
    <recommendedName>
        <fullName evidence="7">PilY1 beta-propeller domain-containing protein</fullName>
    </recommendedName>
</protein>
<proteinExistence type="inferred from homology"/>
<gene>
    <name evidence="8" type="ORF">FQP86_16030</name>
</gene>
<comment type="caution">
    <text evidence="8">The sequence shown here is derived from an EMBL/GenBank/DDBJ whole genome shotgun (WGS) entry which is preliminary data.</text>
</comment>
<dbReference type="Pfam" id="PF05567">
    <property type="entry name" value="T4P_PilY1"/>
    <property type="match status" value="1"/>
</dbReference>
<dbReference type="STRING" id="553385.GCA_000591415_01372"/>
<dbReference type="GO" id="GO:0046872">
    <property type="term" value="F:metal ion binding"/>
    <property type="evidence" value="ECO:0007669"/>
    <property type="project" value="UniProtKB-KW"/>
</dbReference>
<keyword evidence="9" id="KW-1185">Reference proteome</keyword>
<dbReference type="InterPro" id="IPR008707">
    <property type="entry name" value="B-propeller_PilY1"/>
</dbReference>
<dbReference type="InterPro" id="IPR011047">
    <property type="entry name" value="Quinoprotein_ADH-like_sf"/>
</dbReference>
<comment type="similarity">
    <text evidence="2">Belongs to the PilY1 family.</text>
</comment>
<accession>A0A558HES6</accession>
<reference evidence="8 9" key="1">
    <citation type="submission" date="2019-07" db="EMBL/GenBank/DDBJ databases">
        <title>Diversity of Bacteria from Kongsfjorden, Arctic.</title>
        <authorList>
            <person name="Yu Y."/>
        </authorList>
    </citation>
    <scope>NUCLEOTIDE SEQUENCE [LARGE SCALE GENOMIC DNA]</scope>
    <source>
        <strain evidence="8 9">SM1923</strain>
    </source>
</reference>
<evidence type="ECO:0000256" key="6">
    <source>
        <dbReference type="ARBA" id="ARBA00023263"/>
    </source>
</evidence>
<dbReference type="SUPFAM" id="SSF53300">
    <property type="entry name" value="vWA-like"/>
    <property type="match status" value="1"/>
</dbReference>
<evidence type="ECO:0000256" key="3">
    <source>
        <dbReference type="ARBA" id="ARBA00022558"/>
    </source>
</evidence>
<evidence type="ECO:0000313" key="9">
    <source>
        <dbReference type="Proteomes" id="UP000319941"/>
    </source>
</evidence>
<name>A0A558HES6_9GAMM</name>
<keyword evidence="4" id="KW-0479">Metal-binding</keyword>
<sequence>MNSMPWAPDLMLSVSMRGGPAEAMALPGRWCKASWSWAPISERSIDMRYLLSGALCLFALPCLAAPGEIARAPVTEATGVQPNILFILDDSGSMEWQDTLNNGVEYWGYQPASSILTGSGVYTINRFGTVSHQSQTTVAKAIGSCNGFNVLAYNPQLTYSPWAGKDRLGVTYTDKTLYTARSDPYEPTEVVNLSGVYYMPWSDDDADGEYDFGECGLYRTGNNLYVDTTKQVVVSRLTAAQQINFSNWFTYYRDRMSVAKAAMAGVINTNESRVGLKTIQQRNDRNVADMTDSDERDALLEKLFTAYPSGGTPLRSALKRAGEYYAGTGNNAPILSADEGGMCQQNYAIMMTDGYWNGSSPGVGNADGGSGTFINASHRDTYSDTLADVAMKYYRTDLRSDLIDSVPTVPGVDENSAQHMVTYTVGFGVDGTLSNNPDSLTSTFSWPQPVADTNTTIDDLRHAAWNGRGEFLSAANPQALINALNNIAQSIAGRAASTGSLDITTSGQSSDVYLVQTTYDPSNWSGDIVARKIDNNGDLLEEAQWSVADWLRDDASRSGNRQVLTYNPGIADVDEKAFFFDIEEAGSLEAEQILDLIGFLDESLLSESLLISVREAANGVTTGLVGGLLGGGDSLLGGLGLEGGQSGVLDLVGDTVTQLTGQILDTTGTFLKLNGVATAVKTSELENLIGYLKGDDEYEGSLFRERNGNYLGDIVHASPAIVGPPSASYSNDMETSSYSAFKTLHEDRQSMVYIGANDGMLHAIDMSSGEEKFAYMPYATFSIDNGRGIRQLADEDYVHQYYVDATPVARDVHVQLSDEDTASWHSLLLGGLGAGGKAIYMLDITDPDSFDTLGESGGTSPSEVVQWEFTHEDLGYTFSDIQVARLDDGGWYAIFGNGYNADSDGRAKLFIVDLENPDNYALLDTQQGSNAGGSCTASNSDCNGMSSPELADINADGITDWIYAGDLHGNVWTFDMRQFALDTVGSGQVSRLFQSCAVTLNSASATCPVASRQPITSRVAVARSGVFHSTVDTPYLNVYWGTGQLVTLQDAVDTSEQAFYSVLHTGASTRRYHGELVKQSFSDISGVSDARTVTGVSVDYANLNNNGAQYGWYVSLPDSGERMVTIPAVRGDLIVFNTTIPGSNGPCTGGASGWLNALSLRNGLQPSRSGSNVQQVFDYNDDGTVNASDNVNDQVVLSIRVDGEPTSPKFVGDTQFVGLGGTTTVLPTVMDFGIGGLEGRSAWYQLR</sequence>
<organism evidence="8 9">
    <name type="scientific">Cobetia crustatorum</name>
    <dbReference type="NCBI Taxonomy" id="553385"/>
    <lineage>
        <taxon>Bacteria</taxon>
        <taxon>Pseudomonadati</taxon>
        <taxon>Pseudomonadota</taxon>
        <taxon>Gammaproteobacteria</taxon>
        <taxon>Oceanospirillales</taxon>
        <taxon>Halomonadaceae</taxon>
        <taxon>Cobetia</taxon>
    </lineage>
</organism>
<evidence type="ECO:0000313" key="8">
    <source>
        <dbReference type="EMBL" id="TVU67645.1"/>
    </source>
</evidence>
<keyword evidence="5" id="KW-0106">Calcium</keyword>
<dbReference type="GO" id="GO:0009289">
    <property type="term" value="C:pilus"/>
    <property type="evidence" value="ECO:0007669"/>
    <property type="project" value="UniProtKB-SubCell"/>
</dbReference>
<dbReference type="OrthoDB" id="7156875at2"/>
<dbReference type="SUPFAM" id="SSF50998">
    <property type="entry name" value="Quinoprotein alcohol dehydrogenase-like"/>
    <property type="match status" value="1"/>
</dbReference>
<evidence type="ECO:0000256" key="2">
    <source>
        <dbReference type="ARBA" id="ARBA00008387"/>
    </source>
</evidence>
<evidence type="ECO:0000256" key="1">
    <source>
        <dbReference type="ARBA" id="ARBA00004561"/>
    </source>
</evidence>
<dbReference type="Proteomes" id="UP000319941">
    <property type="component" value="Unassembled WGS sequence"/>
</dbReference>
<evidence type="ECO:0000256" key="5">
    <source>
        <dbReference type="ARBA" id="ARBA00022837"/>
    </source>
</evidence>
<keyword evidence="3" id="KW-1029">Fimbrium biogenesis</keyword>
<dbReference type="EMBL" id="VNFH01000013">
    <property type="protein sequence ID" value="TVU67645.1"/>
    <property type="molecule type" value="Genomic_DNA"/>
</dbReference>
<dbReference type="Gene3D" id="3.40.50.410">
    <property type="entry name" value="von Willebrand factor, type A domain"/>
    <property type="match status" value="1"/>
</dbReference>
<dbReference type="AlphaFoldDB" id="A0A558HES6"/>
<evidence type="ECO:0000259" key="7">
    <source>
        <dbReference type="Pfam" id="PF05567"/>
    </source>
</evidence>